<dbReference type="SUPFAM" id="SSF52540">
    <property type="entry name" value="P-loop containing nucleoside triphosphate hydrolases"/>
    <property type="match status" value="1"/>
</dbReference>
<dbReference type="STRING" id="1619050.UX20_C0012G0003"/>
<comment type="caution">
    <text evidence="9">The sequence shown here is derived from an EMBL/GenBank/DDBJ whole genome shotgun (WGS) entry which is preliminary data.</text>
</comment>
<comment type="catalytic activity">
    <reaction evidence="7">
        <text>DNA(n) + a 2'-deoxyribonucleoside 5'-triphosphate = DNA(n+1) + diphosphate</text>
        <dbReference type="Rhea" id="RHEA:22508"/>
        <dbReference type="Rhea" id="RHEA-COMP:17339"/>
        <dbReference type="Rhea" id="RHEA-COMP:17340"/>
        <dbReference type="ChEBI" id="CHEBI:33019"/>
        <dbReference type="ChEBI" id="CHEBI:61560"/>
        <dbReference type="ChEBI" id="CHEBI:173112"/>
        <dbReference type="EC" id="2.7.7.7"/>
    </reaction>
</comment>
<name>A0A0G1N005_9BACT</name>
<evidence type="ECO:0000256" key="5">
    <source>
        <dbReference type="ARBA" id="ARBA00022705"/>
    </source>
</evidence>
<feature type="domain" description="DNA polymerase III delta subunit C-terminal" evidence="8">
    <location>
        <begin position="274"/>
        <end position="342"/>
    </location>
</feature>
<evidence type="ECO:0000313" key="9">
    <source>
        <dbReference type="EMBL" id="KKU13824.1"/>
    </source>
</evidence>
<evidence type="ECO:0000259" key="8">
    <source>
        <dbReference type="Pfam" id="PF09115"/>
    </source>
</evidence>
<dbReference type="GO" id="GO:0006261">
    <property type="term" value="P:DNA-templated DNA replication"/>
    <property type="evidence" value="ECO:0007669"/>
    <property type="project" value="TreeGrafter"/>
</dbReference>
<keyword evidence="3" id="KW-0808">Transferase</keyword>
<proteinExistence type="predicted"/>
<dbReference type="Gene3D" id="3.40.50.300">
    <property type="entry name" value="P-loop containing nucleotide triphosphate hydrolases"/>
    <property type="match status" value="1"/>
</dbReference>
<dbReference type="EC" id="2.7.7.7" evidence="1"/>
<dbReference type="AlphaFoldDB" id="A0A0G1N005"/>
<dbReference type="PATRIC" id="fig|1619050.3.peg.265"/>
<dbReference type="GO" id="GO:0009360">
    <property type="term" value="C:DNA polymerase III complex"/>
    <property type="evidence" value="ECO:0007669"/>
    <property type="project" value="InterPro"/>
</dbReference>
<dbReference type="EMBL" id="LCLH01000012">
    <property type="protein sequence ID" value="KKU13824.1"/>
    <property type="molecule type" value="Genomic_DNA"/>
</dbReference>
<dbReference type="InterPro" id="IPR027417">
    <property type="entry name" value="P-loop_NTPase"/>
</dbReference>
<evidence type="ECO:0000256" key="7">
    <source>
        <dbReference type="ARBA" id="ARBA00049244"/>
    </source>
</evidence>
<evidence type="ECO:0000256" key="6">
    <source>
        <dbReference type="ARBA" id="ARBA00022932"/>
    </source>
</evidence>
<evidence type="ECO:0000256" key="2">
    <source>
        <dbReference type="ARBA" id="ARBA00014363"/>
    </source>
</evidence>
<reference evidence="9 10" key="1">
    <citation type="journal article" date="2015" name="Nature">
        <title>rRNA introns, odd ribosomes, and small enigmatic genomes across a large radiation of phyla.</title>
        <authorList>
            <person name="Brown C.T."/>
            <person name="Hug L.A."/>
            <person name="Thomas B.C."/>
            <person name="Sharon I."/>
            <person name="Castelle C.J."/>
            <person name="Singh A."/>
            <person name="Wilkins M.J."/>
            <person name="Williams K.H."/>
            <person name="Banfield J.F."/>
        </authorList>
    </citation>
    <scope>NUCLEOTIDE SEQUENCE [LARGE SCALE GENOMIC DNA]</scope>
</reference>
<dbReference type="Pfam" id="PF09115">
    <property type="entry name" value="DNApol3-delta_C"/>
    <property type="match status" value="1"/>
</dbReference>
<evidence type="ECO:0000256" key="1">
    <source>
        <dbReference type="ARBA" id="ARBA00012417"/>
    </source>
</evidence>
<dbReference type="InterPro" id="IPR050238">
    <property type="entry name" value="DNA_Rep/Repair_Clamp_Loader"/>
</dbReference>
<keyword evidence="6" id="KW-0239">DNA-directed DNA polymerase</keyword>
<accession>A0A0G1N005</accession>
<organism evidence="9 10">
    <name type="scientific">Candidatus Magasanikbacteria bacterium GW2011_GWC2_45_8</name>
    <dbReference type="NCBI Taxonomy" id="1619050"/>
    <lineage>
        <taxon>Bacteria</taxon>
        <taxon>Candidatus Magasanikiibacteriota</taxon>
    </lineage>
</organism>
<dbReference type="Proteomes" id="UP000034911">
    <property type="component" value="Unassembled WGS sequence"/>
</dbReference>
<keyword evidence="5" id="KW-0235">DNA replication</keyword>
<gene>
    <name evidence="9" type="ORF">UX20_C0012G0003</name>
</gene>
<dbReference type="Gene3D" id="1.20.272.10">
    <property type="match status" value="1"/>
</dbReference>
<keyword evidence="4" id="KW-0548">Nucleotidyltransferase</keyword>
<dbReference type="Pfam" id="PF13177">
    <property type="entry name" value="DNA_pol3_delta2"/>
    <property type="match status" value="1"/>
</dbReference>
<protein>
    <recommendedName>
        <fullName evidence="2">DNA polymerase III subunit delta'</fullName>
        <ecNumber evidence="1">2.7.7.7</ecNumber>
    </recommendedName>
</protein>
<dbReference type="PANTHER" id="PTHR11669">
    <property type="entry name" value="REPLICATION FACTOR C / DNA POLYMERASE III GAMMA-TAU SUBUNIT"/>
    <property type="match status" value="1"/>
</dbReference>
<dbReference type="InterPro" id="IPR015199">
    <property type="entry name" value="DNA_pol_III_delta_C"/>
</dbReference>
<dbReference type="PANTHER" id="PTHR11669:SF8">
    <property type="entry name" value="DNA POLYMERASE III SUBUNIT DELTA"/>
    <property type="match status" value="1"/>
</dbReference>
<evidence type="ECO:0000256" key="3">
    <source>
        <dbReference type="ARBA" id="ARBA00022679"/>
    </source>
</evidence>
<sequence>MARKKVQEKEQNTKKPNQIFPLIGHSKQIEFLKQAHAQGKMAHAYLITGPEHVGKERVALEFIAALLQKDAARLIAGIDFTVIERAADEKKKRHGFSISVDQIKELRNTLTRQSLVAPYTVVLIREAETMNRNAANALLKTLEEPIPHTCLILLASHEEQMLATIRSRCQTIRLSKVAVEDMEKALAAQGVAEKESRAAAQMSRGLPGIALNLAHEKEAREWQTEEVDRFFKIISGNLHDKFQAISSFVGSKRSADHTSARETVHNVLTVWEVLARDAVFAHYGLSEQVVYRDQEKRLKEIGERVGAQRLGKLIEEIETAHEGLDQNMNGRLLLEHLLLQINTYETTS</sequence>
<dbReference type="GO" id="GO:0003677">
    <property type="term" value="F:DNA binding"/>
    <property type="evidence" value="ECO:0007669"/>
    <property type="project" value="InterPro"/>
</dbReference>
<evidence type="ECO:0000313" key="10">
    <source>
        <dbReference type="Proteomes" id="UP000034911"/>
    </source>
</evidence>
<evidence type="ECO:0000256" key="4">
    <source>
        <dbReference type="ARBA" id="ARBA00022695"/>
    </source>
</evidence>
<dbReference type="GO" id="GO:0003887">
    <property type="term" value="F:DNA-directed DNA polymerase activity"/>
    <property type="evidence" value="ECO:0007669"/>
    <property type="project" value="UniProtKB-KW"/>
</dbReference>